<keyword evidence="2" id="KW-1185">Reference proteome</keyword>
<evidence type="ECO:0000313" key="1">
    <source>
        <dbReference type="EMBL" id="KAJ7986775.1"/>
    </source>
</evidence>
<reference evidence="1" key="1">
    <citation type="submission" date="2021-05" db="EMBL/GenBank/DDBJ databases">
        <authorList>
            <person name="Pan Q."/>
            <person name="Jouanno E."/>
            <person name="Zahm M."/>
            <person name="Klopp C."/>
            <person name="Cabau C."/>
            <person name="Louis A."/>
            <person name="Berthelot C."/>
            <person name="Parey E."/>
            <person name="Roest Crollius H."/>
            <person name="Montfort J."/>
            <person name="Robinson-Rechavi M."/>
            <person name="Bouchez O."/>
            <person name="Lampietro C."/>
            <person name="Lopez Roques C."/>
            <person name="Donnadieu C."/>
            <person name="Postlethwait J."/>
            <person name="Bobe J."/>
            <person name="Dillon D."/>
            <person name="Chandos A."/>
            <person name="von Hippel F."/>
            <person name="Guiguen Y."/>
        </authorList>
    </citation>
    <scope>NUCLEOTIDE SEQUENCE</scope>
    <source>
        <strain evidence="1">YG-Jan2019</strain>
    </source>
</reference>
<sequence>MAAAPQLKVAAAPQLKMAAAPQHKMAAAPQLKMAAAPQLKMAAAPQLKMAAAPQLKMAAAPQHKMAAAPQHKMAAAPQHEMAAAPQHEMAAAPQHEMAAAPQHEMAAAPQHEMAAAPQHEMAAAPQHEMAAAPQQRMAAAPQQKMAAAPQQKMAAAPSTKMAAARGIEEALREDREVFRDYRAWIDETGCGPEEESGLVSRFFSWRAHQGVLPHPALSNPTPGLGVLRSVSSTGLICAQLVPQVFLKGAVEDGKDCTKNHGLLKEISEDLISPSECMLSCTRLTYRLFLETLDRRNIRFKDSEAGRHEEYCWSTKSMYFPENHLFHSYIVLPVNESLVNGELIGLKASPPHHNDIITPYKGPTPLSNLCGFLFDVTGHFTMTKRWPRFCMNVVSKQSIMGNGVLNRCQPFLALIWEN</sequence>
<name>A0ACC2F6B5_DALPE</name>
<accession>A0ACC2F6B5</accession>
<comment type="caution">
    <text evidence="1">The sequence shown here is derived from an EMBL/GenBank/DDBJ whole genome shotgun (WGS) entry which is preliminary data.</text>
</comment>
<dbReference type="Proteomes" id="UP001157502">
    <property type="component" value="Chromosome 33"/>
</dbReference>
<protein>
    <submittedName>
        <fullName evidence="1">Uncharacterized protein</fullName>
    </submittedName>
</protein>
<gene>
    <name evidence="1" type="ORF">DPEC_G00331880</name>
</gene>
<organism evidence="1 2">
    <name type="scientific">Dallia pectoralis</name>
    <name type="common">Alaska blackfish</name>
    <dbReference type="NCBI Taxonomy" id="75939"/>
    <lineage>
        <taxon>Eukaryota</taxon>
        <taxon>Metazoa</taxon>
        <taxon>Chordata</taxon>
        <taxon>Craniata</taxon>
        <taxon>Vertebrata</taxon>
        <taxon>Euteleostomi</taxon>
        <taxon>Actinopterygii</taxon>
        <taxon>Neopterygii</taxon>
        <taxon>Teleostei</taxon>
        <taxon>Protacanthopterygii</taxon>
        <taxon>Esociformes</taxon>
        <taxon>Umbridae</taxon>
        <taxon>Dallia</taxon>
    </lineage>
</organism>
<evidence type="ECO:0000313" key="2">
    <source>
        <dbReference type="Proteomes" id="UP001157502"/>
    </source>
</evidence>
<dbReference type="EMBL" id="CM055760">
    <property type="protein sequence ID" value="KAJ7986775.1"/>
    <property type="molecule type" value="Genomic_DNA"/>
</dbReference>
<proteinExistence type="predicted"/>